<feature type="compositionally biased region" description="Basic and acidic residues" evidence="2">
    <location>
        <begin position="705"/>
        <end position="718"/>
    </location>
</feature>
<dbReference type="PANTHER" id="PTHR46606">
    <property type="entry name" value="SHOOTIN-1"/>
    <property type="match status" value="1"/>
</dbReference>
<proteinExistence type="predicted"/>
<accession>A0A5E4MVG7</accession>
<evidence type="ECO:0000256" key="1">
    <source>
        <dbReference type="SAM" id="Coils"/>
    </source>
</evidence>
<feature type="compositionally biased region" description="Pro residues" evidence="2">
    <location>
        <begin position="612"/>
        <end position="630"/>
    </location>
</feature>
<keyword evidence="4" id="KW-1185">Reference proteome</keyword>
<dbReference type="PANTHER" id="PTHR46606:SF5">
    <property type="entry name" value="SHOOTIN-1"/>
    <property type="match status" value="1"/>
</dbReference>
<dbReference type="EMBL" id="CABPRJ010000969">
    <property type="protein sequence ID" value="VVC33451.1"/>
    <property type="molecule type" value="Genomic_DNA"/>
</dbReference>
<evidence type="ECO:0000313" key="4">
    <source>
        <dbReference type="Proteomes" id="UP000325440"/>
    </source>
</evidence>
<dbReference type="AlphaFoldDB" id="A0A5E4MVG7"/>
<evidence type="ECO:0000313" key="3">
    <source>
        <dbReference type="EMBL" id="VVC33451.1"/>
    </source>
</evidence>
<feature type="region of interest" description="Disordered" evidence="2">
    <location>
        <begin position="705"/>
        <end position="724"/>
    </location>
</feature>
<sequence length="752" mass="85200">MWLLGVPNFQFLSLLFVCSNFYMFGKLEGLQKYYRFSTLRSVHLQSDHIIPPCVYLHTMSVQNLRNKFSQNNGTVPYNPHPGLSYGKPVASSTLSNNNNNNHVITTNKYQQNNMDGLSRFKTIREEPDTAVMDVEKPIVTKNNSFLQSYLTNEIAKNSVSPTVNGGKSLNPVRVSKFSPRSSAVVVSDVASKFGTPVKSLPLSMPSHLVTEITSSKYSGSKSDTCSPKLTSVKSVTPSKFSTPTTTTVKSLPVLNSSGSTTNVDNRWKTKYDDTETKRKTLLTQSQKLLREKSDMERQMTKLHTDLQVTKKELSERTLQLSQLRKLSEAMYKEYDQLKQQYELETGTLQKAMERASQWYKQNRELKRRSSALMQKVKSVAPSTLDDLTDDTDGTDNDTEMEELLKTIKELTQEVSRLQAELNKIKLQEFEAQEQTVDLTSELEEERRMRSRVEQELKELKMKHENLESVSRKVVEETTELHQRYKKEKAEGEKIRSDTNKVKSERDVLARQSQLLMMDAASDEKIMKLLFEVEQLQRTLSQERQEHAEQLKDLQEKLESQSESEQIELYEEKLKLTEAELLCSQQRAEIAESQVDELRKKLEETKTSVISPPCAPPPPPPPPPPMMMPPAPPPPPTSMASMSNLQNIKLKTVSTLNCTNNDESNAIEEMGNYLGLSSPNKGPQVQNGAIDAIINQIKGGRFSLKATDKEKQTPVKKQEPPPVVNEMMNVLGTLRRNPKRRASFKTAPADVAL</sequence>
<evidence type="ECO:0000256" key="2">
    <source>
        <dbReference type="SAM" id="MobiDB-lite"/>
    </source>
</evidence>
<feature type="region of interest" description="Disordered" evidence="2">
    <location>
        <begin position="604"/>
        <end position="630"/>
    </location>
</feature>
<gene>
    <name evidence="3" type="ORF">CINCED_3A025823</name>
</gene>
<protein>
    <submittedName>
        <fullName evidence="3">Uncharacterized protein</fullName>
    </submittedName>
</protein>
<dbReference type="OrthoDB" id="6429491at2759"/>
<dbReference type="GO" id="GO:0005737">
    <property type="term" value="C:cytoplasm"/>
    <property type="evidence" value="ECO:0007669"/>
    <property type="project" value="TreeGrafter"/>
</dbReference>
<keyword evidence="1" id="KW-0175">Coiled coil</keyword>
<feature type="region of interest" description="Disordered" evidence="2">
    <location>
        <begin position="732"/>
        <end position="752"/>
    </location>
</feature>
<dbReference type="GO" id="GO:0048812">
    <property type="term" value="P:neuron projection morphogenesis"/>
    <property type="evidence" value="ECO:0007669"/>
    <property type="project" value="TreeGrafter"/>
</dbReference>
<dbReference type="InterPro" id="IPR024849">
    <property type="entry name" value="Shootin-1"/>
</dbReference>
<reference evidence="3 4" key="1">
    <citation type="submission" date="2019-08" db="EMBL/GenBank/DDBJ databases">
        <authorList>
            <person name="Alioto T."/>
            <person name="Alioto T."/>
            <person name="Gomez Garrido J."/>
        </authorList>
    </citation>
    <scope>NUCLEOTIDE SEQUENCE [LARGE SCALE GENOMIC DNA]</scope>
</reference>
<organism evidence="3 4">
    <name type="scientific">Cinara cedri</name>
    <dbReference type="NCBI Taxonomy" id="506608"/>
    <lineage>
        <taxon>Eukaryota</taxon>
        <taxon>Metazoa</taxon>
        <taxon>Ecdysozoa</taxon>
        <taxon>Arthropoda</taxon>
        <taxon>Hexapoda</taxon>
        <taxon>Insecta</taxon>
        <taxon>Pterygota</taxon>
        <taxon>Neoptera</taxon>
        <taxon>Paraneoptera</taxon>
        <taxon>Hemiptera</taxon>
        <taxon>Sternorrhyncha</taxon>
        <taxon>Aphidomorpha</taxon>
        <taxon>Aphidoidea</taxon>
        <taxon>Aphididae</taxon>
        <taxon>Lachninae</taxon>
        <taxon>Cinara</taxon>
    </lineage>
</organism>
<feature type="coiled-coil region" evidence="1">
    <location>
        <begin position="400"/>
        <end position="476"/>
    </location>
</feature>
<feature type="compositionally biased region" description="Polar residues" evidence="2">
    <location>
        <begin position="216"/>
        <end position="232"/>
    </location>
</feature>
<feature type="compositionally biased region" description="Low complexity" evidence="2">
    <location>
        <begin position="233"/>
        <end position="245"/>
    </location>
</feature>
<dbReference type="GO" id="GO:0031252">
    <property type="term" value="C:cell leading edge"/>
    <property type="evidence" value="ECO:0007669"/>
    <property type="project" value="TreeGrafter"/>
</dbReference>
<name>A0A5E4MVG7_9HEMI</name>
<dbReference type="GO" id="GO:0044295">
    <property type="term" value="C:axonal growth cone"/>
    <property type="evidence" value="ECO:0007669"/>
    <property type="project" value="TreeGrafter"/>
</dbReference>
<dbReference type="Proteomes" id="UP000325440">
    <property type="component" value="Unassembled WGS sequence"/>
</dbReference>
<feature type="region of interest" description="Disordered" evidence="2">
    <location>
        <begin position="216"/>
        <end position="245"/>
    </location>
</feature>
<dbReference type="GO" id="GO:2001224">
    <property type="term" value="P:positive regulation of neuron migration"/>
    <property type="evidence" value="ECO:0007669"/>
    <property type="project" value="TreeGrafter"/>
</dbReference>
<feature type="coiled-coil region" evidence="1">
    <location>
        <begin position="278"/>
        <end position="368"/>
    </location>
</feature>